<dbReference type="OMA" id="FRQTQTY"/>
<feature type="coiled-coil region" evidence="1">
    <location>
        <begin position="96"/>
        <end position="161"/>
    </location>
</feature>
<feature type="coiled-coil region" evidence="1">
    <location>
        <begin position="26"/>
        <end position="53"/>
    </location>
</feature>
<evidence type="ECO:0000313" key="2">
    <source>
        <dbReference type="EMBL" id="CAD8055965.1"/>
    </source>
</evidence>
<evidence type="ECO:0000313" key="3">
    <source>
        <dbReference type="Proteomes" id="UP000688137"/>
    </source>
</evidence>
<reference evidence="2" key="1">
    <citation type="submission" date="2021-01" db="EMBL/GenBank/DDBJ databases">
        <authorList>
            <consortium name="Genoscope - CEA"/>
            <person name="William W."/>
        </authorList>
    </citation>
    <scope>NUCLEOTIDE SEQUENCE</scope>
</reference>
<dbReference type="AlphaFoldDB" id="A0A8S1KQ51"/>
<gene>
    <name evidence="2" type="ORF">PPRIM_AZ9-3.1.T0240067</name>
</gene>
<name>A0A8S1KQ51_PARPR</name>
<dbReference type="EMBL" id="CAJJDM010000022">
    <property type="protein sequence ID" value="CAD8055965.1"/>
    <property type="molecule type" value="Genomic_DNA"/>
</dbReference>
<keyword evidence="3" id="KW-1185">Reference proteome</keyword>
<comment type="caution">
    <text evidence="2">The sequence shown here is derived from an EMBL/GenBank/DDBJ whole genome shotgun (WGS) entry which is preliminary data.</text>
</comment>
<accession>A0A8S1KQ51</accession>
<evidence type="ECO:0000256" key="1">
    <source>
        <dbReference type="SAM" id="Coils"/>
    </source>
</evidence>
<organism evidence="2 3">
    <name type="scientific">Paramecium primaurelia</name>
    <dbReference type="NCBI Taxonomy" id="5886"/>
    <lineage>
        <taxon>Eukaryota</taxon>
        <taxon>Sar</taxon>
        <taxon>Alveolata</taxon>
        <taxon>Ciliophora</taxon>
        <taxon>Intramacronucleata</taxon>
        <taxon>Oligohymenophorea</taxon>
        <taxon>Peniculida</taxon>
        <taxon>Parameciidae</taxon>
        <taxon>Paramecium</taxon>
    </lineage>
</organism>
<proteinExistence type="predicted"/>
<keyword evidence="1" id="KW-0175">Coiled coil</keyword>
<sequence length="165" mass="19888">MSQSHLKCTCQSYRQTQTLREDPGLIEKLKERQMELEEKLMDFDHKKGNLERENLMLEDNIKLELQGLKENQVIQQQLTEELRDNKILTYKKQNELHILIQNVHENEAEKKQLMNEIEFLKQSLLHTNENQIQLAKKEEHIKLLLNRISELEQNITQLKREVQYK</sequence>
<dbReference type="Proteomes" id="UP000688137">
    <property type="component" value="Unassembled WGS sequence"/>
</dbReference>
<protein>
    <submittedName>
        <fullName evidence="2">Uncharacterized protein</fullName>
    </submittedName>
</protein>